<organism evidence="6 7">
    <name type="scientific">Pueribacillus theae</name>
    <dbReference type="NCBI Taxonomy" id="2171751"/>
    <lineage>
        <taxon>Bacteria</taxon>
        <taxon>Bacillati</taxon>
        <taxon>Bacillota</taxon>
        <taxon>Bacilli</taxon>
        <taxon>Bacillales</taxon>
        <taxon>Bacillaceae</taxon>
        <taxon>Pueribacillus</taxon>
    </lineage>
</organism>
<evidence type="ECO:0000259" key="4">
    <source>
        <dbReference type="Pfam" id="PF00501"/>
    </source>
</evidence>
<dbReference type="FunFam" id="3.30.300.30:FF:000008">
    <property type="entry name" value="2,3-dihydroxybenzoate-AMP ligase"/>
    <property type="match status" value="1"/>
</dbReference>
<feature type="transmembrane region" description="Helical" evidence="3">
    <location>
        <begin position="92"/>
        <end position="117"/>
    </location>
</feature>
<evidence type="ECO:0000256" key="1">
    <source>
        <dbReference type="ARBA" id="ARBA00006432"/>
    </source>
</evidence>
<evidence type="ECO:0000256" key="2">
    <source>
        <dbReference type="ARBA" id="ARBA00022598"/>
    </source>
</evidence>
<comment type="similarity">
    <text evidence="1">Belongs to the ATP-dependent AMP-binding enzyme family.</text>
</comment>
<dbReference type="Pfam" id="PF13193">
    <property type="entry name" value="AMP-binding_C"/>
    <property type="match status" value="1"/>
</dbReference>
<dbReference type="PANTHER" id="PTHR43201:SF5">
    <property type="entry name" value="MEDIUM-CHAIN ACYL-COA LIGASE ACSF2, MITOCHONDRIAL"/>
    <property type="match status" value="1"/>
</dbReference>
<proteinExistence type="inferred from homology"/>
<name>A0A2U1K5J0_9BACI</name>
<dbReference type="InterPro" id="IPR000873">
    <property type="entry name" value="AMP-dep_synth/lig_dom"/>
</dbReference>
<dbReference type="PROSITE" id="PS00455">
    <property type="entry name" value="AMP_BINDING"/>
    <property type="match status" value="1"/>
</dbReference>
<gene>
    <name evidence="6" type="ORF">DCC39_03780</name>
</gene>
<dbReference type="AlphaFoldDB" id="A0A2U1K5J0"/>
<dbReference type="SUPFAM" id="SSF56801">
    <property type="entry name" value="Acetyl-CoA synthetase-like"/>
    <property type="match status" value="1"/>
</dbReference>
<dbReference type="EMBL" id="QCZG01000005">
    <property type="protein sequence ID" value="PWA12777.1"/>
    <property type="molecule type" value="Genomic_DNA"/>
</dbReference>
<sequence length="549" mass="61810">MILRRYKHVTTFWSDIEPFVSKEVINGVTMKTYSDRPKTLSETLDYSVERFPEKIALVHGDEQVTYRELKKQVNHAAYQLRKTYGVQKGDRVALLLMNGIPFVVCVYAAMQIGAIAVPLNTKLKTRELEFMLQNSGAKILISNLEWWEHIASIKDTIPAEKIFITSEHVPQGTIPYHFLVEEITNEVIQEDVCEGDGAFIMYTSGTTGRPKGALISHRNIIHTCLNYTYCYRLTSDDSTVIAVPVFHITGLAAQLTTFIYLGGKIVLMPMFQPKQFLELLEGEKITHVIASPTVYVMTLMEPDYMNYDVSSIRVGAFGGAPMPGETLKALKKWIPSIELHNTYGLTETTSPAIIMPDEHQLRKISSVGVVSPVTEAKIVDPVTREELGSNEIGELLFKGPMVIEKYWNNSEATEKTIQEGWLSTGDLAMIDEEGFVTIMDRLKDMINRGGEKIFSVEVEDVLYSNPKILEAAIVGIDDPTYGEVVKACVVLKPEQTATEEDVKKWVADRLAKYKVPAYVEFLDTLPRNPNGKVIKTELRYIPEQANKQK</sequence>
<reference evidence="6 7" key="1">
    <citation type="submission" date="2018-04" db="EMBL/GenBank/DDBJ databases">
        <title>Camelliibacillus theae gen. nov., sp. nov., isolated from Pu'er tea.</title>
        <authorList>
            <person name="Niu L."/>
        </authorList>
    </citation>
    <scope>NUCLEOTIDE SEQUENCE [LARGE SCALE GENOMIC DNA]</scope>
    <source>
        <strain evidence="6 7">T8</strain>
    </source>
</reference>
<evidence type="ECO:0000313" key="7">
    <source>
        <dbReference type="Proteomes" id="UP000245998"/>
    </source>
</evidence>
<dbReference type="PANTHER" id="PTHR43201">
    <property type="entry name" value="ACYL-COA SYNTHETASE"/>
    <property type="match status" value="1"/>
</dbReference>
<protein>
    <submittedName>
        <fullName evidence="6">Long-chain fatty acid--CoA ligase</fullName>
    </submittedName>
</protein>
<evidence type="ECO:0000259" key="5">
    <source>
        <dbReference type="Pfam" id="PF13193"/>
    </source>
</evidence>
<keyword evidence="7" id="KW-1185">Reference proteome</keyword>
<feature type="domain" description="AMP-binding enzyme C-terminal" evidence="5">
    <location>
        <begin position="457"/>
        <end position="532"/>
    </location>
</feature>
<dbReference type="InterPro" id="IPR025110">
    <property type="entry name" value="AMP-bd_C"/>
</dbReference>
<dbReference type="InterPro" id="IPR042099">
    <property type="entry name" value="ANL_N_sf"/>
</dbReference>
<keyword evidence="3" id="KW-0472">Membrane</keyword>
<dbReference type="OrthoDB" id="9765680at2"/>
<keyword evidence="3" id="KW-1133">Transmembrane helix</keyword>
<dbReference type="Pfam" id="PF00501">
    <property type="entry name" value="AMP-binding"/>
    <property type="match status" value="1"/>
</dbReference>
<comment type="caution">
    <text evidence="6">The sequence shown here is derived from an EMBL/GenBank/DDBJ whole genome shotgun (WGS) entry which is preliminary data.</text>
</comment>
<keyword evidence="2 6" id="KW-0436">Ligase</keyword>
<evidence type="ECO:0000256" key="3">
    <source>
        <dbReference type="SAM" id="Phobius"/>
    </source>
</evidence>
<dbReference type="NCBIfam" id="NF004837">
    <property type="entry name" value="PRK06187.1"/>
    <property type="match status" value="1"/>
</dbReference>
<dbReference type="Gene3D" id="3.40.50.12780">
    <property type="entry name" value="N-terminal domain of ligase-like"/>
    <property type="match status" value="1"/>
</dbReference>
<dbReference type="InterPro" id="IPR045851">
    <property type="entry name" value="AMP-bd_C_sf"/>
</dbReference>
<dbReference type="GO" id="GO:0031956">
    <property type="term" value="F:medium-chain fatty acid-CoA ligase activity"/>
    <property type="evidence" value="ECO:0007669"/>
    <property type="project" value="TreeGrafter"/>
</dbReference>
<evidence type="ECO:0000313" key="6">
    <source>
        <dbReference type="EMBL" id="PWA12777.1"/>
    </source>
</evidence>
<dbReference type="Proteomes" id="UP000245998">
    <property type="component" value="Unassembled WGS sequence"/>
</dbReference>
<dbReference type="Gene3D" id="3.30.300.30">
    <property type="match status" value="1"/>
</dbReference>
<feature type="domain" description="AMP-dependent synthetase/ligase" evidence="4">
    <location>
        <begin position="45"/>
        <end position="407"/>
    </location>
</feature>
<keyword evidence="3" id="KW-0812">Transmembrane</keyword>
<accession>A0A2U1K5J0</accession>
<dbReference type="InterPro" id="IPR020845">
    <property type="entry name" value="AMP-binding_CS"/>
</dbReference>
<dbReference type="GO" id="GO:0006631">
    <property type="term" value="P:fatty acid metabolic process"/>
    <property type="evidence" value="ECO:0007669"/>
    <property type="project" value="TreeGrafter"/>
</dbReference>